<feature type="transmembrane region" description="Helical" evidence="9">
    <location>
        <begin position="266"/>
        <end position="290"/>
    </location>
</feature>
<feature type="transmembrane region" description="Helical" evidence="9">
    <location>
        <begin position="239"/>
        <end position="260"/>
    </location>
</feature>
<dbReference type="CDD" id="cd04187">
    <property type="entry name" value="DPM1_like_bac"/>
    <property type="match status" value="1"/>
</dbReference>
<reference evidence="11" key="1">
    <citation type="submission" date="2019-03" db="EMBL/GenBank/DDBJ databases">
        <title>Lake Tanganyika Metagenome-Assembled Genomes (MAGs).</title>
        <authorList>
            <person name="Tran P."/>
        </authorList>
    </citation>
    <scope>NUCLEOTIDE SEQUENCE</scope>
    <source>
        <strain evidence="11">M_DeepCast_400m_m2_100</strain>
    </source>
</reference>
<dbReference type="Gene3D" id="3.90.550.10">
    <property type="entry name" value="Spore Coat Polysaccharide Biosynthesis Protein SpsA, Chain A"/>
    <property type="match status" value="1"/>
</dbReference>
<feature type="region of interest" description="Disordered" evidence="8">
    <location>
        <begin position="304"/>
        <end position="323"/>
    </location>
</feature>
<dbReference type="GO" id="GO:0009103">
    <property type="term" value="P:lipopolysaccharide biosynthetic process"/>
    <property type="evidence" value="ECO:0007669"/>
    <property type="project" value="UniProtKB-KW"/>
</dbReference>
<dbReference type="SUPFAM" id="SSF53448">
    <property type="entry name" value="Nucleotide-diphospho-sugar transferases"/>
    <property type="match status" value="1"/>
</dbReference>
<name>A0A937XAL7_UNCEI</name>
<keyword evidence="6 9" id="KW-1133">Transmembrane helix</keyword>
<accession>A0A937XAL7</accession>
<evidence type="ECO:0000256" key="8">
    <source>
        <dbReference type="SAM" id="MobiDB-lite"/>
    </source>
</evidence>
<evidence type="ECO:0000256" key="5">
    <source>
        <dbReference type="ARBA" id="ARBA00022985"/>
    </source>
</evidence>
<keyword evidence="2" id="KW-0328">Glycosyltransferase</keyword>
<dbReference type="InterPro" id="IPR050256">
    <property type="entry name" value="Glycosyltransferase_2"/>
</dbReference>
<evidence type="ECO:0000256" key="2">
    <source>
        <dbReference type="ARBA" id="ARBA00022676"/>
    </source>
</evidence>
<proteinExistence type="predicted"/>
<evidence type="ECO:0000256" key="1">
    <source>
        <dbReference type="ARBA" id="ARBA00022475"/>
    </source>
</evidence>
<evidence type="ECO:0000313" key="11">
    <source>
        <dbReference type="EMBL" id="MBM3316887.1"/>
    </source>
</evidence>
<keyword evidence="7 9" id="KW-0472">Membrane</keyword>
<evidence type="ECO:0000256" key="7">
    <source>
        <dbReference type="ARBA" id="ARBA00023136"/>
    </source>
</evidence>
<evidence type="ECO:0000313" key="12">
    <source>
        <dbReference type="Proteomes" id="UP000748308"/>
    </source>
</evidence>
<keyword evidence="3" id="KW-0808">Transferase</keyword>
<keyword evidence="5" id="KW-0448">Lipopolysaccharide biosynthesis</keyword>
<gene>
    <name evidence="11" type="ORF">FJY75_03450</name>
</gene>
<dbReference type="InterPro" id="IPR001173">
    <property type="entry name" value="Glyco_trans_2-like"/>
</dbReference>
<sequence>MERPELSVLIPVFNEAASVAELHRRVTAAVAPLGGAYEILFIDDGSTDGTAAELEACAAGDPRLRAIVFRRNFGKAAALAVGFREVRGERVATLDGDLQDDPAEIPGMLAALDQGYDMVSGWKRRRRDPWTKRWPSRVWNWMTARATGIPLHDFNCGFKVYRREVVETVRLYGELHRYIPVLADRLGFRVGEREVRHHPRAHGRSKYGGARFLNGFLDLLTVTFLGSSQRKPLHVFGRIGAACLAAGMLINAYMAGVWIVERALRVRPLLIGGVILVILAVQFISMGLLAEMIASAQREQQVYPVRRRLPPDPSGPATKGGRE</sequence>
<dbReference type="PANTHER" id="PTHR48090:SF3">
    <property type="entry name" value="UNDECAPRENYL-PHOSPHATE 4-DEOXY-4-FORMAMIDO-L-ARABINOSE TRANSFERASE"/>
    <property type="match status" value="1"/>
</dbReference>
<dbReference type="AlphaFoldDB" id="A0A937XAL7"/>
<evidence type="ECO:0000256" key="9">
    <source>
        <dbReference type="SAM" id="Phobius"/>
    </source>
</evidence>
<dbReference type="EMBL" id="VGIY01000052">
    <property type="protein sequence ID" value="MBM3316887.1"/>
    <property type="molecule type" value="Genomic_DNA"/>
</dbReference>
<keyword evidence="1" id="KW-1003">Cell membrane</keyword>
<evidence type="ECO:0000256" key="3">
    <source>
        <dbReference type="ARBA" id="ARBA00022679"/>
    </source>
</evidence>
<dbReference type="Pfam" id="PF00535">
    <property type="entry name" value="Glycos_transf_2"/>
    <property type="match status" value="1"/>
</dbReference>
<dbReference type="Proteomes" id="UP000748308">
    <property type="component" value="Unassembled WGS sequence"/>
</dbReference>
<organism evidence="11 12">
    <name type="scientific">Eiseniibacteriota bacterium</name>
    <dbReference type="NCBI Taxonomy" id="2212470"/>
    <lineage>
        <taxon>Bacteria</taxon>
        <taxon>Candidatus Eiseniibacteriota</taxon>
    </lineage>
</organism>
<comment type="caution">
    <text evidence="11">The sequence shown here is derived from an EMBL/GenBank/DDBJ whole genome shotgun (WGS) entry which is preliminary data.</text>
</comment>
<dbReference type="GO" id="GO:0005886">
    <property type="term" value="C:plasma membrane"/>
    <property type="evidence" value="ECO:0007669"/>
    <property type="project" value="TreeGrafter"/>
</dbReference>
<feature type="domain" description="Glycosyltransferase 2-like" evidence="10">
    <location>
        <begin position="7"/>
        <end position="169"/>
    </location>
</feature>
<keyword evidence="4 9" id="KW-0812">Transmembrane</keyword>
<evidence type="ECO:0000256" key="6">
    <source>
        <dbReference type="ARBA" id="ARBA00022989"/>
    </source>
</evidence>
<dbReference type="GO" id="GO:0099621">
    <property type="term" value="F:undecaprenyl-phosphate 4-deoxy-4-formamido-L-arabinose transferase activity"/>
    <property type="evidence" value="ECO:0007669"/>
    <property type="project" value="TreeGrafter"/>
</dbReference>
<protein>
    <submittedName>
        <fullName evidence="11">Glycosyltransferase family 2 protein</fullName>
    </submittedName>
</protein>
<dbReference type="PANTHER" id="PTHR48090">
    <property type="entry name" value="UNDECAPRENYL-PHOSPHATE 4-DEOXY-4-FORMAMIDO-L-ARABINOSE TRANSFERASE-RELATED"/>
    <property type="match status" value="1"/>
</dbReference>
<evidence type="ECO:0000256" key="4">
    <source>
        <dbReference type="ARBA" id="ARBA00022692"/>
    </source>
</evidence>
<dbReference type="InterPro" id="IPR029044">
    <property type="entry name" value="Nucleotide-diphossugar_trans"/>
</dbReference>
<evidence type="ECO:0000259" key="10">
    <source>
        <dbReference type="Pfam" id="PF00535"/>
    </source>
</evidence>